<name>A0ACC0VBK6_9HYPO</name>
<reference evidence="1" key="1">
    <citation type="submission" date="2022-10" db="EMBL/GenBank/DDBJ databases">
        <title>Complete Genome of Trichothecium roseum strain YXFP-22015, a Plant Pathogen Isolated from Citrus.</title>
        <authorList>
            <person name="Wang Y."/>
            <person name="Zhu L."/>
        </authorList>
    </citation>
    <scope>NUCLEOTIDE SEQUENCE</scope>
    <source>
        <strain evidence="1">YXFP-22015</strain>
    </source>
</reference>
<keyword evidence="2" id="KW-1185">Reference proteome</keyword>
<sequence length="939" mass="104291">MPLMLGNEMPMQLEGVVDDLFGDDVGLPLQVRPPSKQIQQRMDELRSRGACTTVAWSKSGTIAVITNGGQDLELRCLRSHPADGSWDLSEPTICAVVKGTPSNPLVHLDWAGTLHSELAVFDSMGRIALLIFSTSLTQPIVLRTMEDDVPDETQTVAGSHWLQVTGAHHSQPPYNTLFGPAVKAGNGFSYGNSFIHAQGPHHPHPSRSALLCVTVSGTLKMFWMQMNNKMEEVSLELESANALKESVTHVAFASDKKALVVAVATPTKNLRYIKIDVQWDIQQDKTGFSQNTRFNPKLTAKHVATTRWVPGQDSIQEALQSELTQLHALPSVMDNSGKNHSPPVLVAVRARSPNSDFDLAAQTIIDRWEAADQRQAQHDAISQLGSRRNSITELPNLTRLRKQDSIIISKCLIGFQTLHFGRVVLLSFSDGSLEFRDRFTFEELYTEQKTDSVMNLRQVGWIYGDEEPRLEVAYSPTLCSMVQLGDDKKLRWSMLRHTDWNIGETMEDPTYAATLACLTIAGATAFKYQSNFDDILAVARPLMTRRTNFMYDWLTELIRIVTINVDYSGEHSHDALMKNDQLRNCLGVMANFGFKGDMHPRSFQSTHALLALHMRNIASEITLASNMPLLVGGKKSPLDDPDVVELLASALKWSSDLFAWVADSLFELMNDDHFMELLTPQRANELGAYLHEKNDVSLHLLVCSSSRAFMSALCRRVGHLIALGNKAAEYYRRQSATSGDTPNTNNRVKTAYQNLRQNASASMINVAEFEKMVNALGMGITQAYNMFLPATIKKGPNPPQGKAEDEAVKAARSQLEARMLLAAKPPPGFIHVLKKFFTEDVPAFRKLVDPAKLFFADFQLLDLDDDAPAKGVRSIQLDTISRAPVRMTPTGRWKRCTRCLTVMAETDAKGPGVTFLFAQQRKCPCNGTWVEAAPGQLVP</sequence>
<protein>
    <submittedName>
        <fullName evidence="1">Uncharacterized protein</fullName>
    </submittedName>
</protein>
<accession>A0ACC0VBK6</accession>
<dbReference type="EMBL" id="CM047941">
    <property type="protein sequence ID" value="KAI9903153.1"/>
    <property type="molecule type" value="Genomic_DNA"/>
</dbReference>
<gene>
    <name evidence="1" type="ORF">N3K66_002505</name>
</gene>
<evidence type="ECO:0000313" key="2">
    <source>
        <dbReference type="Proteomes" id="UP001163324"/>
    </source>
</evidence>
<proteinExistence type="predicted"/>
<evidence type="ECO:0000313" key="1">
    <source>
        <dbReference type="EMBL" id="KAI9903153.1"/>
    </source>
</evidence>
<organism evidence="1 2">
    <name type="scientific">Trichothecium roseum</name>
    <dbReference type="NCBI Taxonomy" id="47278"/>
    <lineage>
        <taxon>Eukaryota</taxon>
        <taxon>Fungi</taxon>
        <taxon>Dikarya</taxon>
        <taxon>Ascomycota</taxon>
        <taxon>Pezizomycotina</taxon>
        <taxon>Sordariomycetes</taxon>
        <taxon>Hypocreomycetidae</taxon>
        <taxon>Hypocreales</taxon>
        <taxon>Hypocreales incertae sedis</taxon>
        <taxon>Trichothecium</taxon>
    </lineage>
</organism>
<comment type="caution">
    <text evidence="1">The sequence shown here is derived from an EMBL/GenBank/DDBJ whole genome shotgun (WGS) entry which is preliminary data.</text>
</comment>
<dbReference type="Proteomes" id="UP001163324">
    <property type="component" value="Chromosome 2"/>
</dbReference>